<comment type="caution">
    <text evidence="8">The sequence shown here is derived from an EMBL/GenBank/DDBJ whole genome shotgun (WGS) entry which is preliminary data.</text>
</comment>
<dbReference type="Pfam" id="PF17181">
    <property type="entry name" value="EPF"/>
    <property type="match status" value="1"/>
</dbReference>
<keyword evidence="4 7" id="KW-0964">Secreted</keyword>
<keyword evidence="6" id="KW-1015">Disulfide bond</keyword>
<dbReference type="PANTHER" id="PTHR33109:SF102">
    <property type="entry name" value="EPIDERMAL PATTERNING FACTOR-LIKE PROTEIN 1"/>
    <property type="match status" value="1"/>
</dbReference>
<name>A0AAN7F2G3_QUERU</name>
<keyword evidence="9" id="KW-1185">Reference proteome</keyword>
<dbReference type="GO" id="GO:0010052">
    <property type="term" value="P:guard cell differentiation"/>
    <property type="evidence" value="ECO:0007669"/>
    <property type="project" value="UniProtKB-UniRule"/>
</dbReference>
<dbReference type="InterPro" id="IPR039455">
    <property type="entry name" value="EPFL"/>
</dbReference>
<evidence type="ECO:0000313" key="8">
    <source>
        <dbReference type="EMBL" id="KAK4584086.1"/>
    </source>
</evidence>
<sequence length="127" mass="14332">MTMMNLLNSYLLCTTTSLVIIIMVLYNNLSPVSCFNQQQQPPSSHRGLLFEEKNRLGSTPPSCHNKCNKCHPCMAVQVPTMPSRLPVQPGLTRSARTTPMEFFDPSTQTNYKPLGWKCSCQNHLFNP</sequence>
<dbReference type="Proteomes" id="UP001324115">
    <property type="component" value="Unassembled WGS sequence"/>
</dbReference>
<proteinExistence type="inferred from homology"/>
<keyword evidence="3 7" id="KW-0217">Developmental protein</keyword>
<evidence type="ECO:0000313" key="9">
    <source>
        <dbReference type="Proteomes" id="UP001324115"/>
    </source>
</evidence>
<dbReference type="EMBL" id="JAXUIC010000006">
    <property type="protein sequence ID" value="KAK4584086.1"/>
    <property type="molecule type" value="Genomic_DNA"/>
</dbReference>
<accession>A0AAN7F2G3</accession>
<dbReference type="GO" id="GO:0005576">
    <property type="term" value="C:extracellular region"/>
    <property type="evidence" value="ECO:0007669"/>
    <property type="project" value="UniProtKB-SubCell"/>
</dbReference>
<protein>
    <recommendedName>
        <fullName evidence="7">Epidermal patterning factor-like protein</fullName>
    </recommendedName>
</protein>
<gene>
    <name evidence="8" type="ORF">RGQ29_022001</name>
</gene>
<evidence type="ECO:0000256" key="3">
    <source>
        <dbReference type="ARBA" id="ARBA00022473"/>
    </source>
</evidence>
<reference evidence="8 9" key="1">
    <citation type="journal article" date="2023" name="G3 (Bethesda)">
        <title>A haplotype-resolved chromosome-scale genome for Quercus rubra L. provides insights into the genetics of adaptive traits for red oak species.</title>
        <authorList>
            <person name="Kapoor B."/>
            <person name="Jenkins J."/>
            <person name="Schmutz J."/>
            <person name="Zhebentyayeva T."/>
            <person name="Kuelheim C."/>
            <person name="Coggeshall M."/>
            <person name="Heim C."/>
            <person name="Lasky J.R."/>
            <person name="Leites L."/>
            <person name="Islam-Faridi N."/>
            <person name="Romero-Severson J."/>
            <person name="DeLeo V.L."/>
            <person name="Lucas S.M."/>
            <person name="Lazic D."/>
            <person name="Gailing O."/>
            <person name="Carlson J."/>
            <person name="Staton M."/>
        </authorList>
    </citation>
    <scope>NUCLEOTIDE SEQUENCE [LARGE SCALE GENOMIC DNA]</scope>
    <source>
        <strain evidence="8">Pseudo-F2</strain>
    </source>
</reference>
<comment type="subcellular location">
    <subcellularLocation>
        <location evidence="1 7">Secreted</location>
    </subcellularLocation>
</comment>
<dbReference type="PANTHER" id="PTHR33109">
    <property type="entry name" value="EPIDERMAL PATTERNING FACTOR-LIKE PROTEIN 4"/>
    <property type="match status" value="1"/>
</dbReference>
<evidence type="ECO:0000256" key="4">
    <source>
        <dbReference type="ARBA" id="ARBA00022525"/>
    </source>
</evidence>
<comment type="function">
    <text evidence="7">Controls stomatal patterning.</text>
</comment>
<evidence type="ECO:0000256" key="7">
    <source>
        <dbReference type="RuleBase" id="RU367102"/>
    </source>
</evidence>
<comment type="similarity">
    <text evidence="2 7">Belongs to the plant cysteine rich small secretory peptide family. Epidermal patterning factor subfamily.</text>
</comment>
<evidence type="ECO:0000256" key="1">
    <source>
        <dbReference type="ARBA" id="ARBA00004613"/>
    </source>
</evidence>
<evidence type="ECO:0000256" key="2">
    <source>
        <dbReference type="ARBA" id="ARBA00008127"/>
    </source>
</evidence>
<evidence type="ECO:0000256" key="5">
    <source>
        <dbReference type="ARBA" id="ARBA00022729"/>
    </source>
</evidence>
<evidence type="ECO:0000256" key="6">
    <source>
        <dbReference type="ARBA" id="ARBA00023157"/>
    </source>
</evidence>
<keyword evidence="5" id="KW-0732">Signal</keyword>
<organism evidence="8 9">
    <name type="scientific">Quercus rubra</name>
    <name type="common">Northern red oak</name>
    <name type="synonym">Quercus borealis</name>
    <dbReference type="NCBI Taxonomy" id="3512"/>
    <lineage>
        <taxon>Eukaryota</taxon>
        <taxon>Viridiplantae</taxon>
        <taxon>Streptophyta</taxon>
        <taxon>Embryophyta</taxon>
        <taxon>Tracheophyta</taxon>
        <taxon>Spermatophyta</taxon>
        <taxon>Magnoliopsida</taxon>
        <taxon>eudicotyledons</taxon>
        <taxon>Gunneridae</taxon>
        <taxon>Pentapetalae</taxon>
        <taxon>rosids</taxon>
        <taxon>fabids</taxon>
        <taxon>Fagales</taxon>
        <taxon>Fagaceae</taxon>
        <taxon>Quercus</taxon>
    </lineage>
</organism>
<dbReference type="AlphaFoldDB" id="A0AAN7F2G3"/>